<dbReference type="InterPro" id="IPR005729">
    <property type="entry name" value="Ribosomal_uS10_euk/arc"/>
</dbReference>
<accession>G0QRT3</accession>
<dbReference type="EMBL" id="GL983799">
    <property type="protein sequence ID" value="EGR32067.1"/>
    <property type="molecule type" value="Genomic_DNA"/>
</dbReference>
<dbReference type="GeneID" id="14908219"/>
<evidence type="ECO:0000256" key="4">
    <source>
        <dbReference type="ARBA" id="ARBA00035162"/>
    </source>
</evidence>
<feature type="domain" description="Small ribosomal subunit protein uS10" evidence="5">
    <location>
        <begin position="20"/>
        <end position="115"/>
    </location>
</feature>
<dbReference type="InterPro" id="IPR027486">
    <property type="entry name" value="Ribosomal_uS10_dom"/>
</dbReference>
<evidence type="ECO:0000313" key="6">
    <source>
        <dbReference type="EMBL" id="EGR32067.1"/>
    </source>
</evidence>
<keyword evidence="3" id="KW-0687">Ribonucleoprotein</keyword>
<dbReference type="HAMAP" id="MF_00508">
    <property type="entry name" value="Ribosomal_uS10"/>
    <property type="match status" value="1"/>
</dbReference>
<dbReference type="RefSeq" id="XP_004035553.1">
    <property type="nucleotide sequence ID" value="XM_004035505.1"/>
</dbReference>
<dbReference type="SMART" id="SM01403">
    <property type="entry name" value="Ribosomal_S10"/>
    <property type="match status" value="1"/>
</dbReference>
<dbReference type="PRINTS" id="PR00971">
    <property type="entry name" value="RIBOSOMALS10"/>
</dbReference>
<keyword evidence="7" id="KW-1185">Reference proteome</keyword>
<proteinExistence type="inferred from homology"/>
<evidence type="ECO:0000256" key="3">
    <source>
        <dbReference type="ARBA" id="ARBA00023274"/>
    </source>
</evidence>
<evidence type="ECO:0000259" key="5">
    <source>
        <dbReference type="SMART" id="SM01403"/>
    </source>
</evidence>
<dbReference type="FunCoup" id="G0QRT3">
    <property type="interactions" value="364"/>
</dbReference>
<dbReference type="PANTHER" id="PTHR11700">
    <property type="entry name" value="30S RIBOSOMAL PROTEIN S10 FAMILY MEMBER"/>
    <property type="match status" value="1"/>
</dbReference>
<dbReference type="FunFam" id="3.30.70.600:FF:000004">
    <property type="entry name" value="30S ribosomal protein S10"/>
    <property type="match status" value="1"/>
</dbReference>
<dbReference type="Proteomes" id="UP000008983">
    <property type="component" value="Unassembled WGS sequence"/>
</dbReference>
<dbReference type="InParanoid" id="G0QRT3"/>
<dbReference type="OrthoDB" id="283998at2759"/>
<dbReference type="OMA" id="WCEYRRR"/>
<evidence type="ECO:0000313" key="7">
    <source>
        <dbReference type="Proteomes" id="UP000008983"/>
    </source>
</evidence>
<dbReference type="GO" id="GO:0015935">
    <property type="term" value="C:small ribosomal subunit"/>
    <property type="evidence" value="ECO:0007669"/>
    <property type="project" value="InterPro"/>
</dbReference>
<dbReference type="Pfam" id="PF00338">
    <property type="entry name" value="Ribosomal_S10"/>
    <property type="match status" value="1"/>
</dbReference>
<dbReference type="Gene3D" id="3.30.70.600">
    <property type="entry name" value="Ribosomal protein S10 domain"/>
    <property type="match status" value="1"/>
</dbReference>
<keyword evidence="2" id="KW-0689">Ribosomal protein</keyword>
<dbReference type="AlphaFoldDB" id="G0QRT3"/>
<sequence>MDTTKEVKKGEEETKKAKARITLTCKNLKSVEKASNEIITRGKKIENVEVRGPVRMPTKILVHTVRKSPCGEGSKTWERYEMRIYKRVIDLTCLVSDIKNITNFRIDPGVEIELTITSDE</sequence>
<dbReference type="eggNOG" id="KOG0900">
    <property type="taxonomic scope" value="Eukaryota"/>
</dbReference>
<comment type="similarity">
    <text evidence="1">Belongs to the universal ribosomal protein uS10 family.</text>
</comment>
<reference evidence="6 7" key="1">
    <citation type="submission" date="2011-07" db="EMBL/GenBank/DDBJ databases">
        <authorList>
            <person name="Coyne R."/>
            <person name="Brami D."/>
            <person name="Johnson J."/>
            <person name="Hostetler J."/>
            <person name="Hannick L."/>
            <person name="Clark T."/>
            <person name="Cassidy-Hanley D."/>
            <person name="Inman J."/>
        </authorList>
    </citation>
    <scope>NUCLEOTIDE SEQUENCE [LARGE SCALE GENOMIC DNA]</scope>
    <source>
        <strain evidence="6 7">G5</strain>
    </source>
</reference>
<dbReference type="STRING" id="857967.G0QRT3"/>
<evidence type="ECO:0000256" key="1">
    <source>
        <dbReference type="ARBA" id="ARBA00007102"/>
    </source>
</evidence>
<dbReference type="SUPFAM" id="SSF54999">
    <property type="entry name" value="Ribosomal protein S10"/>
    <property type="match status" value="1"/>
</dbReference>
<dbReference type="GO" id="GO:0003735">
    <property type="term" value="F:structural constituent of ribosome"/>
    <property type="evidence" value="ECO:0007669"/>
    <property type="project" value="InterPro"/>
</dbReference>
<gene>
    <name evidence="6" type="ORF">IMG5_097440</name>
</gene>
<dbReference type="GO" id="GO:0006412">
    <property type="term" value="P:translation"/>
    <property type="evidence" value="ECO:0007669"/>
    <property type="project" value="InterPro"/>
</dbReference>
<dbReference type="InterPro" id="IPR036838">
    <property type="entry name" value="Ribosomal_uS10_dom_sf"/>
</dbReference>
<organism evidence="6 7">
    <name type="scientific">Ichthyophthirius multifiliis</name>
    <name type="common">White spot disease agent</name>
    <name type="synonym">Ich</name>
    <dbReference type="NCBI Taxonomy" id="5932"/>
    <lineage>
        <taxon>Eukaryota</taxon>
        <taxon>Sar</taxon>
        <taxon>Alveolata</taxon>
        <taxon>Ciliophora</taxon>
        <taxon>Intramacronucleata</taxon>
        <taxon>Oligohymenophorea</taxon>
        <taxon>Hymenostomatida</taxon>
        <taxon>Ophryoglenina</taxon>
        <taxon>Ichthyophthirius</taxon>
    </lineage>
</organism>
<protein>
    <recommendedName>
        <fullName evidence="4">Small ribosomal subunit protein uS10</fullName>
    </recommendedName>
</protein>
<dbReference type="NCBIfam" id="TIGR01046">
    <property type="entry name" value="uS10_euk_arch"/>
    <property type="match status" value="1"/>
</dbReference>
<name>G0QRT3_ICHMU</name>
<evidence type="ECO:0000256" key="2">
    <source>
        <dbReference type="ARBA" id="ARBA00022980"/>
    </source>
</evidence>
<dbReference type="InterPro" id="IPR001848">
    <property type="entry name" value="Ribosomal_uS10"/>
</dbReference>